<evidence type="ECO:0000313" key="4">
    <source>
        <dbReference type="EMBL" id="KAL3865888.1"/>
    </source>
</evidence>
<keyword evidence="5" id="KW-1185">Reference proteome</keyword>
<dbReference type="CDD" id="cd00198">
    <property type="entry name" value="vWFA"/>
    <property type="match status" value="1"/>
</dbReference>
<evidence type="ECO:0000256" key="1">
    <source>
        <dbReference type="SAM" id="MobiDB-lite"/>
    </source>
</evidence>
<name>A0ABD3VZF5_SINWO</name>
<feature type="compositionally biased region" description="Polar residues" evidence="1">
    <location>
        <begin position="256"/>
        <end position="270"/>
    </location>
</feature>
<dbReference type="Pfam" id="PF06701">
    <property type="entry name" value="MIB_HERC2"/>
    <property type="match status" value="2"/>
</dbReference>
<dbReference type="EMBL" id="JBJQND010000009">
    <property type="protein sequence ID" value="KAL3865888.1"/>
    <property type="molecule type" value="Genomic_DNA"/>
</dbReference>
<accession>A0ABD3VZF5</accession>
<protein>
    <submittedName>
        <fullName evidence="4">Uncharacterized protein</fullName>
    </submittedName>
</protein>
<dbReference type="Pfam" id="PF13519">
    <property type="entry name" value="VWA_2"/>
    <property type="match status" value="1"/>
</dbReference>
<feature type="compositionally biased region" description="Polar residues" evidence="1">
    <location>
        <begin position="202"/>
        <end position="216"/>
    </location>
</feature>
<dbReference type="InterPro" id="IPR002035">
    <property type="entry name" value="VWF_A"/>
</dbReference>
<dbReference type="InterPro" id="IPR037252">
    <property type="entry name" value="Mib_Herc2_sf"/>
</dbReference>
<comment type="caution">
    <text evidence="4">The sequence shown here is derived from an EMBL/GenBank/DDBJ whole genome shotgun (WGS) entry which is preliminary data.</text>
</comment>
<feature type="domain" description="VWFA" evidence="2">
    <location>
        <begin position="379"/>
        <end position="581"/>
    </location>
</feature>
<evidence type="ECO:0000313" key="5">
    <source>
        <dbReference type="Proteomes" id="UP001634394"/>
    </source>
</evidence>
<gene>
    <name evidence="4" type="ORF">ACJMK2_043236</name>
</gene>
<feature type="region of interest" description="Disordered" evidence="1">
    <location>
        <begin position="839"/>
        <end position="865"/>
    </location>
</feature>
<dbReference type="Gene3D" id="3.40.50.410">
    <property type="entry name" value="von Willebrand factor, type A domain"/>
    <property type="match status" value="1"/>
</dbReference>
<reference evidence="4 5" key="1">
    <citation type="submission" date="2024-11" db="EMBL/GenBank/DDBJ databases">
        <title>Chromosome-level genome assembly of the freshwater bivalve Anodonta woodiana.</title>
        <authorList>
            <person name="Chen X."/>
        </authorList>
    </citation>
    <scope>NUCLEOTIDE SEQUENCE [LARGE SCALE GENOMIC DNA]</scope>
    <source>
        <strain evidence="4">MN2024</strain>
        <tissue evidence="4">Gills</tissue>
    </source>
</reference>
<proteinExistence type="predicted"/>
<sequence>MSDSNYRQENCLRLTKSHIVQQLAQCQNDTCKVEETTKEILEKLDVMQVQDKHQHARDKDEFKRTTKDLEGRLSVIEGQAAKRNETIIGIEETLKMLSEKWEAQLHLMSNFLTSPPGNHGEQKLCLDSVSSAAEDCVTIHPSFDSAAKQFRDVEFWLGKQEEKHFWRDTELGNVTLFSNNRNVNTPDMKIGYQSLPPDKLTKSGQSPSGQTNTNGQSKRDHEICHKNKNVTLSKRYFGDQLESQFMRETINATSLALSTQPQENSRSENQAAVKASEIVRNECGQRQCKRPSEEMDNAASSNSYTMKPVSRRHFHTRKTMWLREQRERRQKDLLRQQREKESHNLDFDVPEKTRNCEIWFDILRNEMEQAKNEKVPGVYTVFCLDTSASMRQADAWEQVAKFFRDFISGLEDTAVENGEIEDKIALVVFGRKTEIIQRFTSDFSILRETFRKIKLGGPTQMFGGLIMAYAAFAATHPSILNDIRMFPRIILLSDGKPSDPDLLDGPDVPRPDSQQRIRSKVLDVVHQIASDRCIVHCVPVGDADMSLLNEIAAKTDGKIYTPADGRYLGKRTINCKHAGNVLKHWIMLKANRHLFMSKRSLEEIMDPAGSDLGDPRIPGFIDIAMLPQEDRDHILSIAIEARKEGLWDGGDVIYRKHFEFSNPVIDFPPVGSRVRRGQNWLYDNDDGDGPGTIIGHSKNRKAVIVEWDKTQKRAKYRYNVMGAVDVVTVNEPRILRSDQLIATGCLVKRGKNWKYDDQDGVPGSTGVVLAVVENGTVIVRWENKKKYFYKIGDKDYLKICSPYMPNFDFLPSVDSSDSNPDFLTDSRMLHDLSQPSLGLPLFSARPRTKNKNSVPIKKETTKNAP</sequence>
<dbReference type="PROSITE" id="PS51416">
    <property type="entry name" value="MIB_HERC2"/>
    <property type="match status" value="1"/>
</dbReference>
<feature type="region of interest" description="Disordered" evidence="1">
    <location>
        <begin position="183"/>
        <end position="224"/>
    </location>
</feature>
<dbReference type="InterPro" id="IPR010606">
    <property type="entry name" value="Mib_Herc2"/>
</dbReference>
<evidence type="ECO:0000259" key="3">
    <source>
        <dbReference type="PROSITE" id="PS51416"/>
    </source>
</evidence>
<dbReference type="SUPFAM" id="SSF159034">
    <property type="entry name" value="Mib/herc2 domain-like"/>
    <property type="match status" value="2"/>
</dbReference>
<dbReference type="SUPFAM" id="SSF53300">
    <property type="entry name" value="vWA-like"/>
    <property type="match status" value="1"/>
</dbReference>
<feature type="domain" description="MIB/HERC2" evidence="3">
    <location>
        <begin position="731"/>
        <end position="803"/>
    </location>
</feature>
<organism evidence="4 5">
    <name type="scientific">Sinanodonta woodiana</name>
    <name type="common">Chinese pond mussel</name>
    <name type="synonym">Anodonta woodiana</name>
    <dbReference type="NCBI Taxonomy" id="1069815"/>
    <lineage>
        <taxon>Eukaryota</taxon>
        <taxon>Metazoa</taxon>
        <taxon>Spiralia</taxon>
        <taxon>Lophotrochozoa</taxon>
        <taxon>Mollusca</taxon>
        <taxon>Bivalvia</taxon>
        <taxon>Autobranchia</taxon>
        <taxon>Heteroconchia</taxon>
        <taxon>Palaeoheterodonta</taxon>
        <taxon>Unionida</taxon>
        <taxon>Unionoidea</taxon>
        <taxon>Unionidae</taxon>
        <taxon>Unioninae</taxon>
        <taxon>Sinanodonta</taxon>
    </lineage>
</organism>
<dbReference type="Proteomes" id="UP001634394">
    <property type="component" value="Unassembled WGS sequence"/>
</dbReference>
<dbReference type="SMART" id="SM00327">
    <property type="entry name" value="VWA"/>
    <property type="match status" value="1"/>
</dbReference>
<feature type="compositionally biased region" description="Basic and acidic residues" evidence="1">
    <location>
        <begin position="856"/>
        <end position="865"/>
    </location>
</feature>
<dbReference type="Gene3D" id="2.30.30.40">
    <property type="entry name" value="SH3 Domains"/>
    <property type="match status" value="2"/>
</dbReference>
<evidence type="ECO:0000259" key="2">
    <source>
        <dbReference type="PROSITE" id="PS50234"/>
    </source>
</evidence>
<feature type="region of interest" description="Disordered" evidence="1">
    <location>
        <begin position="256"/>
        <end position="304"/>
    </location>
</feature>
<dbReference type="PROSITE" id="PS50234">
    <property type="entry name" value="VWFA"/>
    <property type="match status" value="1"/>
</dbReference>
<dbReference type="InterPro" id="IPR036465">
    <property type="entry name" value="vWFA_dom_sf"/>
</dbReference>
<dbReference type="AlphaFoldDB" id="A0ABD3VZF5"/>